<gene>
    <name evidence="2" type="ORF">Moror_15276</name>
</gene>
<dbReference type="KEGG" id="mrr:Moror_15276"/>
<proteinExistence type="predicted"/>
<name>V2Y863_MONRO</name>
<keyword evidence="1" id="KW-0812">Transmembrane</keyword>
<dbReference type="HOGENOM" id="CLU_2373288_0_0_1"/>
<keyword evidence="1" id="KW-1133">Transmembrane helix</keyword>
<evidence type="ECO:0000313" key="2">
    <source>
        <dbReference type="EMBL" id="ESK87869.1"/>
    </source>
</evidence>
<dbReference type="AlphaFoldDB" id="V2Y863"/>
<evidence type="ECO:0000313" key="3">
    <source>
        <dbReference type="Proteomes" id="UP000017559"/>
    </source>
</evidence>
<protein>
    <submittedName>
        <fullName evidence="2">Uncharacterized protein</fullName>
    </submittedName>
</protein>
<organism evidence="2 3">
    <name type="scientific">Moniliophthora roreri (strain MCA 2997)</name>
    <name type="common">Cocoa frosty pod rot fungus</name>
    <name type="synonym">Crinipellis roreri</name>
    <dbReference type="NCBI Taxonomy" id="1381753"/>
    <lineage>
        <taxon>Eukaryota</taxon>
        <taxon>Fungi</taxon>
        <taxon>Dikarya</taxon>
        <taxon>Basidiomycota</taxon>
        <taxon>Agaricomycotina</taxon>
        <taxon>Agaricomycetes</taxon>
        <taxon>Agaricomycetidae</taxon>
        <taxon>Agaricales</taxon>
        <taxon>Marasmiineae</taxon>
        <taxon>Marasmiaceae</taxon>
        <taxon>Moniliophthora</taxon>
    </lineage>
</organism>
<dbReference type="EMBL" id="AWSO01000729">
    <property type="protein sequence ID" value="ESK87869.1"/>
    <property type="molecule type" value="Genomic_DNA"/>
</dbReference>
<keyword evidence="1" id="KW-0472">Membrane</keyword>
<evidence type="ECO:0000256" key="1">
    <source>
        <dbReference type="SAM" id="Phobius"/>
    </source>
</evidence>
<reference evidence="2 3" key="1">
    <citation type="journal article" date="2014" name="BMC Genomics">
        <title>Genome and secretome analysis of the hemibiotrophic fungal pathogen, Moniliophthora roreri, which causes frosty pod rot disease of cacao: mechanisms of the biotrophic and necrotrophic phases.</title>
        <authorList>
            <person name="Meinhardt L.W."/>
            <person name="Costa G.G.L."/>
            <person name="Thomazella D.P.T."/>
            <person name="Teixeira P.J.P.L."/>
            <person name="Carazzolle M.F."/>
            <person name="Schuster S.C."/>
            <person name="Carlson J.E."/>
            <person name="Guiltinan M.J."/>
            <person name="Mieczkowski P."/>
            <person name="Farmer A."/>
            <person name="Ramaraj T."/>
            <person name="Crozier J."/>
            <person name="Davis R.E."/>
            <person name="Shao J."/>
            <person name="Melnick R.L."/>
            <person name="Pereira G.A.G."/>
            <person name="Bailey B.A."/>
        </authorList>
    </citation>
    <scope>NUCLEOTIDE SEQUENCE [LARGE SCALE GENOMIC DNA]</scope>
    <source>
        <strain evidence="2 3">MCA 2997</strain>
    </source>
</reference>
<keyword evidence="3" id="KW-1185">Reference proteome</keyword>
<comment type="caution">
    <text evidence="2">The sequence shown here is derived from an EMBL/GenBank/DDBJ whole genome shotgun (WGS) entry which is preliminary data.</text>
</comment>
<feature type="transmembrane region" description="Helical" evidence="1">
    <location>
        <begin position="53"/>
        <end position="74"/>
    </location>
</feature>
<dbReference type="Proteomes" id="UP000017559">
    <property type="component" value="Unassembled WGS sequence"/>
</dbReference>
<sequence length="95" mass="11311">MFKQLLTYSVKLVDVSCKRIVTEYHIYMQGLLNWMQYQHLFGRHTLASTLRLYLRWTIVTMTWKALSMILNLILSLSLNINLKPNWLHSDLNSKP</sequence>
<accession>V2Y863</accession>